<protein>
    <submittedName>
        <fullName evidence="2">Uncharacterized protein</fullName>
    </submittedName>
</protein>
<gene>
    <name evidence="2" type="ORF">SDC9_185677</name>
</gene>
<name>A0A645HRZ6_9ZZZZ</name>
<feature type="region of interest" description="Disordered" evidence="1">
    <location>
        <begin position="1"/>
        <end position="49"/>
    </location>
</feature>
<accession>A0A645HRZ6</accession>
<feature type="region of interest" description="Disordered" evidence="1">
    <location>
        <begin position="62"/>
        <end position="97"/>
    </location>
</feature>
<reference evidence="2" key="1">
    <citation type="submission" date="2019-08" db="EMBL/GenBank/DDBJ databases">
        <authorList>
            <person name="Kucharzyk K."/>
            <person name="Murdoch R.W."/>
            <person name="Higgins S."/>
            <person name="Loffler F."/>
        </authorList>
    </citation>
    <scope>NUCLEOTIDE SEQUENCE</scope>
</reference>
<dbReference type="AlphaFoldDB" id="A0A645HRZ6"/>
<sequence>MVDLNVDKGSSAQKREHPGKTESAGQHIAQHTFMTKQRGKVANSSTQAKRLATLYRQSLFDQCKDHHRRQNSRHGEDPKDIVPAQPYQHPATDNRCH</sequence>
<evidence type="ECO:0000256" key="1">
    <source>
        <dbReference type="SAM" id="MobiDB-lite"/>
    </source>
</evidence>
<evidence type="ECO:0000313" key="2">
    <source>
        <dbReference type="EMBL" id="MPN38153.1"/>
    </source>
</evidence>
<dbReference type="EMBL" id="VSSQ01093222">
    <property type="protein sequence ID" value="MPN38153.1"/>
    <property type="molecule type" value="Genomic_DNA"/>
</dbReference>
<proteinExistence type="predicted"/>
<comment type="caution">
    <text evidence="2">The sequence shown here is derived from an EMBL/GenBank/DDBJ whole genome shotgun (WGS) entry which is preliminary data.</text>
</comment>
<organism evidence="2">
    <name type="scientific">bioreactor metagenome</name>
    <dbReference type="NCBI Taxonomy" id="1076179"/>
    <lineage>
        <taxon>unclassified sequences</taxon>
        <taxon>metagenomes</taxon>
        <taxon>ecological metagenomes</taxon>
    </lineage>
</organism>